<name>A0AA45LB60_9PSEU</name>
<reference evidence="5" key="1">
    <citation type="submission" date="2021-04" db="EMBL/GenBank/DDBJ databases">
        <title>Genomic sequence of Actinosynnema pretiosum subsp. pretiosum ATCC 31280 (C-14919).</title>
        <authorList>
            <person name="Bai L."/>
            <person name="Wang X."/>
            <person name="Xiao Y."/>
        </authorList>
    </citation>
    <scope>NUCLEOTIDE SEQUENCE</scope>
    <source>
        <strain evidence="5">ATCC 31280</strain>
    </source>
</reference>
<dbReference type="PROSITE" id="PS51257">
    <property type="entry name" value="PROKAR_LIPOPROTEIN"/>
    <property type="match status" value="1"/>
</dbReference>
<organism evidence="5 6">
    <name type="scientific">Actinosynnema pretiosum subsp. pretiosum</name>
    <dbReference type="NCBI Taxonomy" id="103721"/>
    <lineage>
        <taxon>Bacteria</taxon>
        <taxon>Bacillati</taxon>
        <taxon>Actinomycetota</taxon>
        <taxon>Actinomycetes</taxon>
        <taxon>Pseudonocardiales</taxon>
        <taxon>Pseudonocardiaceae</taxon>
        <taxon>Actinosynnema</taxon>
    </lineage>
</organism>
<dbReference type="GO" id="GO:0015768">
    <property type="term" value="P:maltose transport"/>
    <property type="evidence" value="ECO:0007669"/>
    <property type="project" value="TreeGrafter"/>
</dbReference>
<dbReference type="GO" id="GO:0055052">
    <property type="term" value="C:ATP-binding cassette (ABC) transporter complex, substrate-binding subunit-containing"/>
    <property type="evidence" value="ECO:0007669"/>
    <property type="project" value="TreeGrafter"/>
</dbReference>
<evidence type="ECO:0000256" key="3">
    <source>
        <dbReference type="ARBA" id="ARBA00022729"/>
    </source>
</evidence>
<proteinExistence type="inferred from homology"/>
<dbReference type="GO" id="GO:1901982">
    <property type="term" value="F:maltose binding"/>
    <property type="evidence" value="ECO:0007669"/>
    <property type="project" value="TreeGrafter"/>
</dbReference>
<protein>
    <submittedName>
        <fullName evidence="5">Extracellular solute-binding protein</fullName>
    </submittedName>
</protein>
<evidence type="ECO:0000256" key="1">
    <source>
        <dbReference type="ARBA" id="ARBA00008520"/>
    </source>
</evidence>
<dbReference type="Gene3D" id="3.40.190.10">
    <property type="entry name" value="Periplasmic binding protein-like II"/>
    <property type="match status" value="1"/>
</dbReference>
<evidence type="ECO:0000256" key="4">
    <source>
        <dbReference type="SAM" id="SignalP"/>
    </source>
</evidence>
<dbReference type="EMBL" id="CP073249">
    <property type="protein sequence ID" value="QUF06552.1"/>
    <property type="molecule type" value="Genomic_DNA"/>
</dbReference>
<dbReference type="Pfam" id="PF13416">
    <property type="entry name" value="SBP_bac_8"/>
    <property type="match status" value="1"/>
</dbReference>
<dbReference type="SUPFAM" id="SSF53850">
    <property type="entry name" value="Periplasmic binding protein-like II"/>
    <property type="match status" value="1"/>
</dbReference>
<dbReference type="GO" id="GO:0042956">
    <property type="term" value="P:maltodextrin transmembrane transport"/>
    <property type="evidence" value="ECO:0007669"/>
    <property type="project" value="TreeGrafter"/>
</dbReference>
<gene>
    <name evidence="5" type="ORF">KCV87_11125</name>
</gene>
<keyword evidence="2" id="KW-0813">Transport</keyword>
<feature type="signal peptide" evidence="4">
    <location>
        <begin position="1"/>
        <end position="20"/>
    </location>
</feature>
<dbReference type="PANTHER" id="PTHR30061">
    <property type="entry name" value="MALTOSE-BINDING PERIPLASMIC PROTEIN"/>
    <property type="match status" value="1"/>
</dbReference>
<dbReference type="Proteomes" id="UP000677152">
    <property type="component" value="Chromosome"/>
</dbReference>
<feature type="chain" id="PRO_5041335215" evidence="4">
    <location>
        <begin position="21"/>
        <end position="402"/>
    </location>
</feature>
<dbReference type="AlphaFoldDB" id="A0AA45LB60"/>
<keyword evidence="3 4" id="KW-0732">Signal</keyword>
<evidence type="ECO:0000313" key="6">
    <source>
        <dbReference type="Proteomes" id="UP000677152"/>
    </source>
</evidence>
<sequence>MRFRALLTAAAVLAASACGANPDEPEKVTLTWWDSYESATADEAAQAMVQRYQDAHPEVEVKRTSIPRAEIRAKLDQAATSGAFPDVVVVDQADLPRLAKQNAITDLTKLFEQWETGGKFLGPVRASVTWSEKVWGVPLRTETNALLYNRDLMLGAPPTTWEGLRTTAKALTNPQRSGLCFAGLPGEELTTTFLPLLWQSGGDLTDLDGAADALGFLHDLMAADGSVPNAVLGWDGAQAAQAVASGSCAMVIGGTSSVKPLNSSGMAWSVAPLPAGPAGEAAALSGETWVIGKGARSTEAAWDLVRSLADDKENVTQLGAGLGGLPNRSDTVADPAWQWDPSVAGFAAQLETARPRVAYGSNYPQLSEVVWTMVQRVLKGGEDPQVAASEAKKAAAPLLTDG</sequence>
<evidence type="ECO:0000256" key="2">
    <source>
        <dbReference type="ARBA" id="ARBA00022448"/>
    </source>
</evidence>
<comment type="similarity">
    <text evidence="1">Belongs to the bacterial solute-binding protein 1 family.</text>
</comment>
<dbReference type="PANTHER" id="PTHR30061:SF50">
    <property type="entry name" value="MALTOSE_MALTODEXTRIN-BINDING PERIPLASMIC PROTEIN"/>
    <property type="match status" value="1"/>
</dbReference>
<evidence type="ECO:0000313" key="5">
    <source>
        <dbReference type="EMBL" id="QUF06552.1"/>
    </source>
</evidence>
<dbReference type="InterPro" id="IPR006059">
    <property type="entry name" value="SBP"/>
</dbReference>
<accession>A0AA45LB60</accession>